<proteinExistence type="predicted"/>
<accession>S8F197</accession>
<reference evidence="1 2" key="1">
    <citation type="journal article" date="2012" name="Science">
        <title>The Paleozoic origin of enzymatic lignin decomposition reconstructed from 31 fungal genomes.</title>
        <authorList>
            <person name="Floudas D."/>
            <person name="Binder M."/>
            <person name="Riley R."/>
            <person name="Barry K."/>
            <person name="Blanchette R.A."/>
            <person name="Henrissat B."/>
            <person name="Martinez A.T."/>
            <person name="Otillar R."/>
            <person name="Spatafora J.W."/>
            <person name="Yadav J.S."/>
            <person name="Aerts A."/>
            <person name="Benoit I."/>
            <person name="Boyd A."/>
            <person name="Carlson A."/>
            <person name="Copeland A."/>
            <person name="Coutinho P.M."/>
            <person name="de Vries R.P."/>
            <person name="Ferreira P."/>
            <person name="Findley K."/>
            <person name="Foster B."/>
            <person name="Gaskell J."/>
            <person name="Glotzer D."/>
            <person name="Gorecki P."/>
            <person name="Heitman J."/>
            <person name="Hesse C."/>
            <person name="Hori C."/>
            <person name="Igarashi K."/>
            <person name="Jurgens J.A."/>
            <person name="Kallen N."/>
            <person name="Kersten P."/>
            <person name="Kohler A."/>
            <person name="Kuees U."/>
            <person name="Kumar T.K.A."/>
            <person name="Kuo A."/>
            <person name="LaButti K."/>
            <person name="Larrondo L.F."/>
            <person name="Lindquist E."/>
            <person name="Ling A."/>
            <person name="Lombard V."/>
            <person name="Lucas S."/>
            <person name="Lundell T."/>
            <person name="Martin R."/>
            <person name="McLaughlin D.J."/>
            <person name="Morgenstern I."/>
            <person name="Morin E."/>
            <person name="Murat C."/>
            <person name="Nagy L.G."/>
            <person name="Nolan M."/>
            <person name="Ohm R.A."/>
            <person name="Patyshakuliyeva A."/>
            <person name="Rokas A."/>
            <person name="Ruiz-Duenas F.J."/>
            <person name="Sabat G."/>
            <person name="Salamov A."/>
            <person name="Samejima M."/>
            <person name="Schmutz J."/>
            <person name="Slot J.C."/>
            <person name="St John F."/>
            <person name="Stenlid J."/>
            <person name="Sun H."/>
            <person name="Sun S."/>
            <person name="Syed K."/>
            <person name="Tsang A."/>
            <person name="Wiebenga A."/>
            <person name="Young D."/>
            <person name="Pisabarro A."/>
            <person name="Eastwood D.C."/>
            <person name="Martin F."/>
            <person name="Cullen D."/>
            <person name="Grigoriev I.V."/>
            <person name="Hibbett D.S."/>
        </authorList>
    </citation>
    <scope>NUCLEOTIDE SEQUENCE</scope>
    <source>
        <strain evidence="2">FP-58527</strain>
    </source>
</reference>
<dbReference type="STRING" id="743788.S8F197"/>
<dbReference type="eggNOG" id="ENOG502SKEZ">
    <property type="taxonomic scope" value="Eukaryota"/>
</dbReference>
<gene>
    <name evidence="1" type="ORF">FOMPIDRAFT_59959</name>
</gene>
<dbReference type="EMBL" id="KE504350">
    <property type="protein sequence ID" value="EPS92789.1"/>
    <property type="molecule type" value="Genomic_DNA"/>
</dbReference>
<name>S8F197_FOMSC</name>
<dbReference type="Pfam" id="PF18758">
    <property type="entry name" value="KDZ"/>
    <property type="match status" value="1"/>
</dbReference>
<dbReference type="Proteomes" id="UP000015241">
    <property type="component" value="Unassembled WGS sequence"/>
</dbReference>
<dbReference type="InParanoid" id="S8F197"/>
<dbReference type="PANTHER" id="PTHR33096:SF1">
    <property type="entry name" value="CXC1-LIKE CYSTEINE CLUSTER ASSOCIATED WITH KDZ TRANSPOSASES DOMAIN-CONTAINING PROTEIN"/>
    <property type="match status" value="1"/>
</dbReference>
<dbReference type="OrthoDB" id="3251205at2759"/>
<dbReference type="HOGENOM" id="CLU_095758_0_0_1"/>
<evidence type="ECO:0000313" key="1">
    <source>
        <dbReference type="EMBL" id="EPS92789.1"/>
    </source>
</evidence>
<protein>
    <submittedName>
        <fullName evidence="1">Uncharacterized protein</fullName>
    </submittedName>
</protein>
<sequence>MKYPLAIINRLMDVYGPDLLVGYDIACAFARTVAKSSLGPRAKAMHLTGIVPSFHGHGHNRGCQVHWHPLYFIGAGKEDFEGCERCFSASNHLASGTRLASAFHCRQAIEQFFDHWDDMKHAELGNFIYNNYRQALTIIGENTATLDILCTRLGVTWADLERFLDEERQYLLSRKKEPPEVMRKVEYVQALQRLEEAQYVNLHQ</sequence>
<evidence type="ECO:0000313" key="2">
    <source>
        <dbReference type="Proteomes" id="UP000015241"/>
    </source>
</evidence>
<keyword evidence="2" id="KW-1185">Reference proteome</keyword>
<dbReference type="InterPro" id="IPR040521">
    <property type="entry name" value="KDZ"/>
</dbReference>
<dbReference type="AlphaFoldDB" id="S8F197"/>
<organism evidence="1 2">
    <name type="scientific">Fomitopsis schrenkii</name>
    <name type="common">Brown rot fungus</name>
    <dbReference type="NCBI Taxonomy" id="2126942"/>
    <lineage>
        <taxon>Eukaryota</taxon>
        <taxon>Fungi</taxon>
        <taxon>Dikarya</taxon>
        <taxon>Basidiomycota</taxon>
        <taxon>Agaricomycotina</taxon>
        <taxon>Agaricomycetes</taxon>
        <taxon>Polyporales</taxon>
        <taxon>Fomitopsis</taxon>
    </lineage>
</organism>
<dbReference type="PANTHER" id="PTHR33096">
    <property type="entry name" value="CXC2 DOMAIN-CONTAINING PROTEIN"/>
    <property type="match status" value="1"/>
</dbReference>